<dbReference type="Pfam" id="PF01638">
    <property type="entry name" value="HxlR"/>
    <property type="match status" value="1"/>
</dbReference>
<dbReference type="InterPro" id="IPR002577">
    <property type="entry name" value="HTH_HxlR"/>
</dbReference>
<accession>A0A2T0LXM7</accession>
<dbReference type="GO" id="GO:0003677">
    <property type="term" value="F:DNA binding"/>
    <property type="evidence" value="ECO:0007669"/>
    <property type="project" value="UniProtKB-KW"/>
</dbReference>
<dbReference type="PROSITE" id="PS51118">
    <property type="entry name" value="HTH_HXLR"/>
    <property type="match status" value="1"/>
</dbReference>
<dbReference type="Gene3D" id="3.30.1050.10">
    <property type="entry name" value="SCP2 sterol-binding domain"/>
    <property type="match status" value="1"/>
</dbReference>
<dbReference type="SUPFAM" id="SSF55718">
    <property type="entry name" value="SCP-like"/>
    <property type="match status" value="1"/>
</dbReference>
<dbReference type="InterPro" id="IPR036388">
    <property type="entry name" value="WH-like_DNA-bd_sf"/>
</dbReference>
<dbReference type="InterPro" id="IPR036390">
    <property type="entry name" value="WH_DNA-bd_sf"/>
</dbReference>
<dbReference type="SUPFAM" id="SSF46785">
    <property type="entry name" value="Winged helix' DNA-binding domain"/>
    <property type="match status" value="1"/>
</dbReference>
<keyword evidence="6" id="KW-1185">Reference proteome</keyword>
<sequence>MRSYGDPCGVARALDVIGERWSLLVVRDLLLGPKRFNELHAGLPGISPNVLTQRLRDLTEHGVVQRRDLPPPTRVRLYELTEWGRALEPSLLHLGRWGGQASTTPDGPLGIDSLLLSIKAGFDPTRATELGGVYELHIDGDTYHAEVTADSVQISRATAPQPPDATVTTDLETLRAVCRRQITVAEAMDSGSLDLGGREHAKRRLIDFLLVPLTPPPQPAVMRCQQQDPSDR</sequence>
<gene>
    <name evidence="5" type="ORF">B0I32_14023</name>
</gene>
<evidence type="ECO:0000259" key="4">
    <source>
        <dbReference type="PROSITE" id="PS51118"/>
    </source>
</evidence>
<organism evidence="5 6">
    <name type="scientific">Nonomuraea fuscirosea</name>
    <dbReference type="NCBI Taxonomy" id="1291556"/>
    <lineage>
        <taxon>Bacteria</taxon>
        <taxon>Bacillati</taxon>
        <taxon>Actinomycetota</taxon>
        <taxon>Actinomycetes</taxon>
        <taxon>Streptosporangiales</taxon>
        <taxon>Streptosporangiaceae</taxon>
        <taxon>Nonomuraea</taxon>
    </lineage>
</organism>
<comment type="caution">
    <text evidence="5">The sequence shown here is derived from an EMBL/GenBank/DDBJ whole genome shotgun (WGS) entry which is preliminary data.</text>
</comment>
<dbReference type="InterPro" id="IPR036527">
    <property type="entry name" value="SCP2_sterol-bd_dom_sf"/>
</dbReference>
<dbReference type="Proteomes" id="UP000238312">
    <property type="component" value="Unassembled WGS sequence"/>
</dbReference>
<dbReference type="PANTHER" id="PTHR33204:SF18">
    <property type="entry name" value="TRANSCRIPTIONAL REGULATORY PROTEIN"/>
    <property type="match status" value="1"/>
</dbReference>
<proteinExistence type="predicted"/>
<reference evidence="5 6" key="1">
    <citation type="submission" date="2018-03" db="EMBL/GenBank/DDBJ databases">
        <title>Genomic Encyclopedia of Type Strains, Phase III (KMG-III): the genomes of soil and plant-associated and newly described type strains.</title>
        <authorList>
            <person name="Whitman W."/>
        </authorList>
    </citation>
    <scope>NUCLEOTIDE SEQUENCE [LARGE SCALE GENOMIC DNA]</scope>
    <source>
        <strain evidence="5 6">CGMCC 4.7104</strain>
    </source>
</reference>
<dbReference type="Gene3D" id="1.10.10.10">
    <property type="entry name" value="Winged helix-like DNA-binding domain superfamily/Winged helix DNA-binding domain"/>
    <property type="match status" value="1"/>
</dbReference>
<name>A0A2T0LXM7_9ACTN</name>
<dbReference type="EMBL" id="PVNG01000040">
    <property type="protein sequence ID" value="PRX48778.1"/>
    <property type="molecule type" value="Genomic_DNA"/>
</dbReference>
<evidence type="ECO:0000313" key="6">
    <source>
        <dbReference type="Proteomes" id="UP000238312"/>
    </source>
</evidence>
<keyword evidence="1" id="KW-0805">Transcription regulation</keyword>
<dbReference type="PANTHER" id="PTHR33204">
    <property type="entry name" value="TRANSCRIPTIONAL REGULATOR, MARR FAMILY"/>
    <property type="match status" value="1"/>
</dbReference>
<evidence type="ECO:0000256" key="1">
    <source>
        <dbReference type="ARBA" id="ARBA00023015"/>
    </source>
</evidence>
<evidence type="ECO:0000313" key="5">
    <source>
        <dbReference type="EMBL" id="PRX48778.1"/>
    </source>
</evidence>
<protein>
    <submittedName>
        <fullName evidence="5">HxlR family transcriptional regulator</fullName>
    </submittedName>
</protein>
<dbReference type="AlphaFoldDB" id="A0A2T0LXM7"/>
<feature type="domain" description="HTH hxlR-type" evidence="4">
    <location>
        <begin position="8"/>
        <end position="106"/>
    </location>
</feature>
<keyword evidence="3" id="KW-0804">Transcription</keyword>
<keyword evidence="2" id="KW-0238">DNA-binding</keyword>
<evidence type="ECO:0000256" key="3">
    <source>
        <dbReference type="ARBA" id="ARBA00023163"/>
    </source>
</evidence>
<evidence type="ECO:0000256" key="2">
    <source>
        <dbReference type="ARBA" id="ARBA00023125"/>
    </source>
</evidence>